<sequence length="118" mass="13213">MSYELQERLTMAREAERDAKLAKLRAGHKNPFRLSENHLAALRDAAGRWDDGVWGGRKVWGGLAARGLVDLRRGRSTGKYGETLYNVIVGVKINKYGRRVVELMEGNGGFAPADWERA</sequence>
<organism evidence="1 2">
    <name type="scientific">Mycobacterium phage PP</name>
    <dbReference type="NCBI Taxonomy" id="2077134"/>
    <lineage>
        <taxon>Viruses</taxon>
        <taxon>Duplodnaviria</taxon>
        <taxon>Heunggongvirae</taxon>
        <taxon>Uroviricota</taxon>
        <taxon>Caudoviricetes</taxon>
        <taxon>Sagamiharavirus</taxon>
        <taxon>Sagamiharavirus PP</taxon>
    </lineage>
</organism>
<evidence type="ECO:0000313" key="2">
    <source>
        <dbReference type="Proteomes" id="UP000250053"/>
    </source>
</evidence>
<dbReference type="EMBL" id="AP018486">
    <property type="protein sequence ID" value="BBC53873.1"/>
    <property type="molecule type" value="Genomic_DNA"/>
</dbReference>
<proteinExistence type="predicted"/>
<dbReference type="GeneID" id="64871961"/>
<reference evidence="1 2" key="1">
    <citation type="submission" date="2018-01" db="EMBL/GenBank/DDBJ databases">
        <title>Genome sequence of Mycobacterium phage PP.</title>
        <authorList>
            <person name="Uchiyama J."/>
            <person name="Matsuzaki S."/>
        </authorList>
    </citation>
    <scope>NUCLEOTIDE SEQUENCE [LARGE SCALE GENOMIC DNA]</scope>
</reference>
<evidence type="ECO:0000313" key="1">
    <source>
        <dbReference type="EMBL" id="BBC53873.1"/>
    </source>
</evidence>
<keyword evidence="2" id="KW-1185">Reference proteome</keyword>
<name>A0A2Z5XVJ4_9CAUD</name>
<protein>
    <submittedName>
        <fullName evidence="1">Hypotheical protein</fullName>
    </submittedName>
</protein>
<dbReference type="RefSeq" id="YP_010062300.1">
    <property type="nucleotide sequence ID" value="NC_054792.1"/>
</dbReference>
<accession>A0A2Z5XVJ4</accession>
<dbReference type="Proteomes" id="UP000250053">
    <property type="component" value="Segment"/>
</dbReference>
<dbReference type="KEGG" id="vg:64871961"/>